<dbReference type="Proteomes" id="UP001233836">
    <property type="component" value="Unassembled WGS sequence"/>
</dbReference>
<keyword evidence="2" id="KW-1185">Reference proteome</keyword>
<reference evidence="1 2" key="1">
    <citation type="submission" date="2023-07" db="EMBL/GenBank/DDBJ databases">
        <title>Sorghum-associated microbial communities from plants grown in Nebraska, USA.</title>
        <authorList>
            <person name="Schachtman D."/>
        </authorList>
    </citation>
    <scope>NUCLEOTIDE SEQUENCE [LARGE SCALE GENOMIC DNA]</scope>
    <source>
        <strain evidence="1 2">DS1314</strain>
    </source>
</reference>
<accession>A0ABT9WCD7</accession>
<dbReference type="EMBL" id="JAUSTI010000005">
    <property type="protein sequence ID" value="MDQ0170881.1"/>
    <property type="molecule type" value="Genomic_DNA"/>
</dbReference>
<sequence>MNIRIVSIDQIIAAASPPRVDLQPGDVEYEKLRRSIEESAKFACENFRYSRSLPLGSLKRMIASRGYQVHDNKIKNVLTVSP</sequence>
<comment type="caution">
    <text evidence="1">The sequence shown here is derived from an EMBL/GenBank/DDBJ whole genome shotgun (WGS) entry which is preliminary data.</text>
</comment>
<evidence type="ECO:0000313" key="2">
    <source>
        <dbReference type="Proteomes" id="UP001233836"/>
    </source>
</evidence>
<evidence type="ECO:0000313" key="1">
    <source>
        <dbReference type="EMBL" id="MDQ0170881.1"/>
    </source>
</evidence>
<name>A0ABT9WCD7_9BACL</name>
<gene>
    <name evidence="1" type="ORF">J2T19_002329</name>
</gene>
<protein>
    <submittedName>
        <fullName evidence="1">Uncharacterized protein</fullName>
    </submittedName>
</protein>
<organism evidence="1 2">
    <name type="scientific">Paenibacillus tundrae</name>
    <dbReference type="NCBI Taxonomy" id="528187"/>
    <lineage>
        <taxon>Bacteria</taxon>
        <taxon>Bacillati</taxon>
        <taxon>Bacillota</taxon>
        <taxon>Bacilli</taxon>
        <taxon>Bacillales</taxon>
        <taxon>Paenibacillaceae</taxon>
        <taxon>Paenibacillus</taxon>
    </lineage>
</organism>
<proteinExistence type="predicted"/>